<dbReference type="Proteomes" id="UP000252081">
    <property type="component" value="Unassembled WGS sequence"/>
</dbReference>
<dbReference type="RefSeq" id="WP_113952098.1">
    <property type="nucleotide sequence ID" value="NZ_QNQU01000046.1"/>
</dbReference>
<dbReference type="Gene3D" id="3.40.720.10">
    <property type="entry name" value="Alkaline Phosphatase, subunit A"/>
    <property type="match status" value="1"/>
</dbReference>
<keyword evidence="1" id="KW-0732">Signal</keyword>
<evidence type="ECO:0000313" key="5">
    <source>
        <dbReference type="Proteomes" id="UP000252081"/>
    </source>
</evidence>
<dbReference type="OrthoDB" id="279982at2"/>
<protein>
    <submittedName>
        <fullName evidence="4">AP endonuclease</fullName>
    </submittedName>
</protein>
<dbReference type="SUPFAM" id="SSF49899">
    <property type="entry name" value="Concanavalin A-like lectins/glucanases"/>
    <property type="match status" value="1"/>
</dbReference>
<keyword evidence="2" id="KW-1015">Disulfide bond</keyword>
<dbReference type="AlphaFoldDB" id="A0A366KN92"/>
<dbReference type="InterPro" id="IPR002591">
    <property type="entry name" value="Phosphodiest/P_Trfase"/>
</dbReference>
<keyword evidence="4" id="KW-0540">Nuclease</keyword>
<evidence type="ECO:0000259" key="3">
    <source>
        <dbReference type="SMART" id="SM00560"/>
    </source>
</evidence>
<accession>A0A366KN92</accession>
<proteinExistence type="predicted"/>
<evidence type="ECO:0000313" key="4">
    <source>
        <dbReference type="EMBL" id="RBQ02252.1"/>
    </source>
</evidence>
<evidence type="ECO:0000256" key="2">
    <source>
        <dbReference type="ARBA" id="ARBA00023157"/>
    </source>
</evidence>
<dbReference type="InterPro" id="IPR017850">
    <property type="entry name" value="Alkaline_phosphatase_core_sf"/>
</dbReference>
<dbReference type="EMBL" id="QNQU01000046">
    <property type="protein sequence ID" value="RBQ02252.1"/>
    <property type="molecule type" value="Genomic_DNA"/>
</dbReference>
<keyword evidence="4" id="KW-0255">Endonuclease</keyword>
<gene>
    <name evidence="4" type="ORF">DRW42_27625</name>
</gene>
<keyword evidence="4" id="KW-0378">Hydrolase</keyword>
<dbReference type="GO" id="GO:0005975">
    <property type="term" value="P:carbohydrate metabolic process"/>
    <property type="evidence" value="ECO:0007669"/>
    <property type="project" value="UniProtKB-ARBA"/>
</dbReference>
<dbReference type="InterPro" id="IPR013320">
    <property type="entry name" value="ConA-like_dom_sf"/>
</dbReference>
<comment type="caution">
    <text evidence="4">The sequence shown here is derived from an EMBL/GenBank/DDBJ whole genome shotgun (WGS) entry which is preliminary data.</text>
</comment>
<sequence length="558" mass="60323">MKKIKTSLLPGLVLFMALFTMYCKRPEAELASFDKNLDSKSVVSAASTKAKKVLFIGIDGCVWKAITTQNAPNLKALMNQSYTSTNALAEIPTWSANGWSALFTGVGVAKHKASDNGFSVADFVNYPSFFRQIKTSLPALRTASIVTWSPINDNIVATQDVTFKYNSETDNETETKILQEVTTNNSDVSFCHFDDVDHAGHASNYRTTTQMYMDSVRAVDARVGRILTAIKARPTYNNEDWLIVVATDHGGDASHGGSSYLERNAFIVLNNSAIPQQQVNTAPTTSTESVPNNISTVDFKTNVYGQLPVLSNFNIGATGSFTIEFRVRATSASSDPVIIGNKSWASGYNKGIIISNNSGTIKANFGDGTNRLDISGVDLTNQLWHQVAVVVNRSTQKATLYDGGIQVAQGDISAVGDMESGTTFKIGQDGTANYNPYFTGNIAEIRLFKSALPATSISNYSFTGLNSSHPQNADLILYTKGDETSGAVYNGSLVTPKIDILTKNSAAITRSSLSTAIFYRKTIDYHGAPYLYDVAPTILKFLGISAPGNYDGHALVNF</sequence>
<dbReference type="GO" id="GO:0004553">
    <property type="term" value="F:hydrolase activity, hydrolyzing O-glycosyl compounds"/>
    <property type="evidence" value="ECO:0007669"/>
    <property type="project" value="UniProtKB-ARBA"/>
</dbReference>
<feature type="domain" description="LamG-like jellyroll fold" evidence="3">
    <location>
        <begin position="319"/>
        <end position="455"/>
    </location>
</feature>
<dbReference type="GO" id="GO:0004519">
    <property type="term" value="F:endonuclease activity"/>
    <property type="evidence" value="ECO:0007669"/>
    <property type="project" value="UniProtKB-KW"/>
</dbReference>
<name>A0A366KN92_9SPHI</name>
<reference evidence="4 5" key="1">
    <citation type="submission" date="2018-07" db="EMBL/GenBank/DDBJ databases">
        <title>A draft genome of a endophytic bacteria, a new species of Pedobacter.</title>
        <authorList>
            <person name="Zhang Z.D."/>
            <person name="Chen Z.J."/>
        </authorList>
    </citation>
    <scope>NUCLEOTIDE SEQUENCE [LARGE SCALE GENOMIC DNA]</scope>
    <source>
        <strain evidence="4 5">RS10</strain>
    </source>
</reference>
<dbReference type="SMART" id="SM00560">
    <property type="entry name" value="LamGL"/>
    <property type="match status" value="1"/>
</dbReference>
<dbReference type="Gene3D" id="2.60.120.200">
    <property type="match status" value="1"/>
</dbReference>
<evidence type="ECO:0000256" key="1">
    <source>
        <dbReference type="ARBA" id="ARBA00022729"/>
    </source>
</evidence>
<organism evidence="4 5">
    <name type="scientific">Pedobacter miscanthi</name>
    <dbReference type="NCBI Taxonomy" id="2259170"/>
    <lineage>
        <taxon>Bacteria</taxon>
        <taxon>Pseudomonadati</taxon>
        <taxon>Bacteroidota</taxon>
        <taxon>Sphingobacteriia</taxon>
        <taxon>Sphingobacteriales</taxon>
        <taxon>Sphingobacteriaceae</taxon>
        <taxon>Pedobacter</taxon>
    </lineage>
</organism>
<keyword evidence="5" id="KW-1185">Reference proteome</keyword>
<dbReference type="SUPFAM" id="SSF53649">
    <property type="entry name" value="Alkaline phosphatase-like"/>
    <property type="match status" value="1"/>
</dbReference>
<dbReference type="InterPro" id="IPR006558">
    <property type="entry name" value="LamG-like"/>
</dbReference>
<dbReference type="Pfam" id="PF13385">
    <property type="entry name" value="Laminin_G_3"/>
    <property type="match status" value="1"/>
</dbReference>
<dbReference type="Pfam" id="PF01663">
    <property type="entry name" value="Phosphodiest"/>
    <property type="match status" value="1"/>
</dbReference>